<evidence type="ECO:0000256" key="7">
    <source>
        <dbReference type="ARBA" id="ARBA00035192"/>
    </source>
</evidence>
<protein>
    <recommendedName>
        <fullName evidence="7">Large ribosomal subunit protein mL40</fullName>
    </recommendedName>
</protein>
<dbReference type="InterPro" id="IPR042831">
    <property type="entry name" value="Ribosomal_mL40_fung"/>
</dbReference>
<dbReference type="GO" id="GO:0032543">
    <property type="term" value="P:mitochondrial translation"/>
    <property type="evidence" value="ECO:0007669"/>
    <property type="project" value="InterPro"/>
</dbReference>
<dbReference type="PANTHER" id="PTHR39150">
    <property type="entry name" value="54S RIBOSOMAL PROTEIN L28, MITOCHONDRIAL"/>
    <property type="match status" value="1"/>
</dbReference>
<dbReference type="Pfam" id="PF09812">
    <property type="entry name" value="MRP-L28"/>
    <property type="match status" value="1"/>
</dbReference>
<dbReference type="EMBL" id="BACD03000020">
    <property type="protein sequence ID" value="GAO49113.1"/>
    <property type="molecule type" value="Genomic_DNA"/>
</dbReference>
<keyword evidence="4" id="KW-0689">Ribosomal protein</keyword>
<evidence type="ECO:0000313" key="9">
    <source>
        <dbReference type="Proteomes" id="UP000033140"/>
    </source>
</evidence>
<evidence type="ECO:0000256" key="3">
    <source>
        <dbReference type="ARBA" id="ARBA00022946"/>
    </source>
</evidence>
<dbReference type="GO" id="GO:0005739">
    <property type="term" value="C:mitochondrion"/>
    <property type="evidence" value="ECO:0007669"/>
    <property type="project" value="UniProtKB-SubCell"/>
</dbReference>
<dbReference type="Gene3D" id="6.10.250.3440">
    <property type="match status" value="1"/>
</dbReference>
<accession>A0A0E9NH26</accession>
<evidence type="ECO:0000256" key="2">
    <source>
        <dbReference type="ARBA" id="ARBA00009360"/>
    </source>
</evidence>
<dbReference type="OMA" id="NTIHRAW"/>
<proteinExistence type="inferred from homology"/>
<dbReference type="Proteomes" id="UP000033140">
    <property type="component" value="Unassembled WGS sequence"/>
</dbReference>
<evidence type="ECO:0000256" key="5">
    <source>
        <dbReference type="ARBA" id="ARBA00023128"/>
    </source>
</evidence>
<sequence length="168" mass="19670">MLQSVRSQSLRRALPSIQTRSASLFADNSKKKNTAADEYWAKVTAKDPRDPRADIIKRVLESPAENEKLNLTPQEKIMHNTIHRAWQLHLRYQREKQDAALMSQYNKMREACEQLKQGHLTLYSKAMPKERAKRYPVELRIPTETPGEKPWDYTWTRPAVEDVTPKKK</sequence>
<dbReference type="PANTHER" id="PTHR39150:SF1">
    <property type="entry name" value="LARGE RIBOSOMAL SUBUNIT PROTEIN ML40"/>
    <property type="match status" value="1"/>
</dbReference>
<reference evidence="8 9" key="1">
    <citation type="journal article" date="2011" name="J. Gen. Appl. Microbiol.">
        <title>Draft genome sequencing of the enigmatic yeast Saitoella complicata.</title>
        <authorList>
            <person name="Nishida H."/>
            <person name="Hamamoto M."/>
            <person name="Sugiyama J."/>
        </authorList>
    </citation>
    <scope>NUCLEOTIDE SEQUENCE [LARGE SCALE GENOMIC DNA]</scope>
    <source>
        <strain evidence="8 9">NRRL Y-17804</strain>
    </source>
</reference>
<dbReference type="GO" id="GO:0005840">
    <property type="term" value="C:ribosome"/>
    <property type="evidence" value="ECO:0007669"/>
    <property type="project" value="UniProtKB-KW"/>
</dbReference>
<comment type="similarity">
    <text evidence="2">Belongs to the mitochondrion-specific ribosomal protein mL40 family.</text>
</comment>
<reference evidence="8 9" key="3">
    <citation type="journal article" date="2015" name="Genome Announc.">
        <title>Draft Genome Sequence of the Archiascomycetous Yeast Saitoella complicata.</title>
        <authorList>
            <person name="Yamauchi K."/>
            <person name="Kondo S."/>
            <person name="Hamamoto M."/>
            <person name="Takahashi Y."/>
            <person name="Ogura Y."/>
            <person name="Hayashi T."/>
            <person name="Nishida H."/>
        </authorList>
    </citation>
    <scope>NUCLEOTIDE SEQUENCE [LARGE SCALE GENOMIC DNA]</scope>
    <source>
        <strain evidence="8 9">NRRL Y-17804</strain>
    </source>
</reference>
<evidence type="ECO:0000256" key="1">
    <source>
        <dbReference type="ARBA" id="ARBA00004173"/>
    </source>
</evidence>
<dbReference type="GO" id="GO:0003735">
    <property type="term" value="F:structural constituent of ribosome"/>
    <property type="evidence" value="ECO:0007669"/>
    <property type="project" value="InterPro"/>
</dbReference>
<keyword evidence="6" id="KW-0687">Ribonucleoprotein</keyword>
<reference evidence="8 9" key="2">
    <citation type="journal article" date="2014" name="J. Gen. Appl. Microbiol.">
        <title>The early diverging ascomycetous budding yeast Saitoella complicata has three histone deacetylases belonging to the Clr6, Hos2, and Rpd3 lineages.</title>
        <authorList>
            <person name="Nishida H."/>
            <person name="Matsumoto T."/>
            <person name="Kondo S."/>
            <person name="Hamamoto M."/>
            <person name="Yoshikawa H."/>
        </authorList>
    </citation>
    <scope>NUCLEOTIDE SEQUENCE [LARGE SCALE GENOMIC DNA]</scope>
    <source>
        <strain evidence="8 9">NRRL Y-17804</strain>
    </source>
</reference>
<name>A0A0E9NH26_SAICN</name>
<evidence type="ECO:0000313" key="8">
    <source>
        <dbReference type="EMBL" id="GAO49113.1"/>
    </source>
</evidence>
<comment type="subcellular location">
    <subcellularLocation>
        <location evidence="1">Mitochondrion</location>
    </subcellularLocation>
</comment>
<keyword evidence="5" id="KW-0496">Mitochondrion</keyword>
<gene>
    <name evidence="8" type="ORF">G7K_3271-t1</name>
</gene>
<dbReference type="STRING" id="698492.A0A0E9NH26"/>
<dbReference type="GO" id="GO:1990904">
    <property type="term" value="C:ribonucleoprotein complex"/>
    <property type="evidence" value="ECO:0007669"/>
    <property type="project" value="UniProtKB-KW"/>
</dbReference>
<dbReference type="OrthoDB" id="2098203at2759"/>
<organism evidence="8 9">
    <name type="scientific">Saitoella complicata (strain BCRC 22490 / CBS 7301 / JCM 7358 / NBRC 10748 / NRRL Y-17804)</name>
    <dbReference type="NCBI Taxonomy" id="698492"/>
    <lineage>
        <taxon>Eukaryota</taxon>
        <taxon>Fungi</taxon>
        <taxon>Dikarya</taxon>
        <taxon>Ascomycota</taxon>
        <taxon>Taphrinomycotina</taxon>
        <taxon>Taphrinomycotina incertae sedis</taxon>
        <taxon>Saitoella</taxon>
    </lineage>
</organism>
<dbReference type="AlphaFoldDB" id="A0A0E9NH26"/>
<evidence type="ECO:0000256" key="6">
    <source>
        <dbReference type="ARBA" id="ARBA00023274"/>
    </source>
</evidence>
<keyword evidence="9" id="KW-1185">Reference proteome</keyword>
<dbReference type="InterPro" id="IPR019192">
    <property type="entry name" value="Ribosomal_mL40"/>
</dbReference>
<keyword evidence="3" id="KW-0809">Transit peptide</keyword>
<dbReference type="RefSeq" id="XP_019025153.1">
    <property type="nucleotide sequence ID" value="XM_019167464.1"/>
</dbReference>
<comment type="caution">
    <text evidence="8">The sequence shown here is derived from an EMBL/GenBank/DDBJ whole genome shotgun (WGS) entry which is preliminary data.</text>
</comment>
<evidence type="ECO:0000256" key="4">
    <source>
        <dbReference type="ARBA" id="ARBA00022980"/>
    </source>
</evidence>